<dbReference type="InterPro" id="IPR002912">
    <property type="entry name" value="ACT_dom"/>
</dbReference>
<feature type="domain" description="ACT" evidence="7">
    <location>
        <begin position="627"/>
        <end position="702"/>
    </location>
</feature>
<evidence type="ECO:0000256" key="1">
    <source>
        <dbReference type="ARBA" id="ARBA00013251"/>
    </source>
</evidence>
<evidence type="ECO:0000313" key="11">
    <source>
        <dbReference type="Proteomes" id="UP000193926"/>
    </source>
</evidence>
<comment type="catalytic activity">
    <reaction evidence="5">
        <text>GTP + ATP = guanosine 3'-diphosphate 5'-triphosphate + AMP</text>
        <dbReference type="Rhea" id="RHEA:22088"/>
        <dbReference type="ChEBI" id="CHEBI:30616"/>
        <dbReference type="ChEBI" id="CHEBI:37565"/>
        <dbReference type="ChEBI" id="CHEBI:142410"/>
        <dbReference type="ChEBI" id="CHEBI:456215"/>
        <dbReference type="EC" id="2.7.6.5"/>
    </reaction>
</comment>
<dbReference type="InterPro" id="IPR007685">
    <property type="entry name" value="RelA_SpoT"/>
</dbReference>
<dbReference type="EMBL" id="JFKC01000001">
    <property type="protein sequence ID" value="OSQ53176.1"/>
    <property type="molecule type" value="Genomic_DNA"/>
</dbReference>
<dbReference type="SUPFAM" id="SSF109604">
    <property type="entry name" value="HD-domain/PDEase-like"/>
    <property type="match status" value="1"/>
</dbReference>
<feature type="domain" description="HD" evidence="8">
    <location>
        <begin position="45"/>
        <end position="144"/>
    </location>
</feature>
<dbReference type="SUPFAM" id="SSF81301">
    <property type="entry name" value="Nucleotidyltransferase"/>
    <property type="match status" value="1"/>
</dbReference>
<dbReference type="RefSeq" id="WP_085634834.1">
    <property type="nucleotide sequence ID" value="NZ_JFKC01000001.1"/>
</dbReference>
<dbReference type="Proteomes" id="UP000193926">
    <property type="component" value="Unassembled WGS sequence"/>
</dbReference>
<dbReference type="CDD" id="cd01668">
    <property type="entry name" value="TGS_RSH"/>
    <property type="match status" value="1"/>
</dbReference>
<dbReference type="Pfam" id="PF19296">
    <property type="entry name" value="RelA_AH_RIS"/>
    <property type="match status" value="2"/>
</dbReference>
<dbReference type="PANTHER" id="PTHR21262:SF36">
    <property type="entry name" value="BIFUNCTIONAL (P)PPGPP SYNTHASE_HYDROLASE SPOT"/>
    <property type="match status" value="1"/>
</dbReference>
<dbReference type="InterPro" id="IPR004095">
    <property type="entry name" value="TGS"/>
</dbReference>
<dbReference type="InterPro" id="IPR045600">
    <property type="entry name" value="RelA/SpoT_AH_RIS"/>
</dbReference>
<evidence type="ECO:0000256" key="3">
    <source>
        <dbReference type="ARBA" id="ARBA00029754"/>
    </source>
</evidence>
<accession>A0A1X4NQL7</accession>
<dbReference type="Gene3D" id="3.30.460.10">
    <property type="entry name" value="Beta Polymerase, domain 2"/>
    <property type="match status" value="1"/>
</dbReference>
<protein>
    <recommendedName>
        <fullName evidence="2">GTP pyrophosphokinase rsh</fullName>
        <ecNumber evidence="1">2.7.6.5</ecNumber>
    </recommendedName>
    <alternativeName>
        <fullName evidence="4">(p)ppGpp synthase</fullName>
    </alternativeName>
    <alternativeName>
        <fullName evidence="3">ATP:GTP 3'-pyrophosphotransferase</fullName>
    </alternativeName>
</protein>
<comment type="similarity">
    <text evidence="6">Belongs to the relA/spoT family.</text>
</comment>
<comment type="function">
    <text evidence="6">In eubacteria ppGpp (guanosine 3'-diphosphate 5'-diphosphate) is a mediator of the stringent response that coordinates a variety of cellular activities in response to changes in nutritional abundance.</text>
</comment>
<dbReference type="GO" id="GO:0008893">
    <property type="term" value="F:guanosine-3',5'-bis(diphosphate) 3'-diphosphatase activity"/>
    <property type="evidence" value="ECO:0007669"/>
    <property type="project" value="TreeGrafter"/>
</dbReference>
<dbReference type="InterPro" id="IPR045865">
    <property type="entry name" value="ACT-like_dom_sf"/>
</dbReference>
<dbReference type="Gene3D" id="1.10.3210.10">
    <property type="entry name" value="Hypothetical protein af1432"/>
    <property type="match status" value="1"/>
</dbReference>
<dbReference type="InterPro" id="IPR006674">
    <property type="entry name" value="HD_domain"/>
</dbReference>
<keyword evidence="10" id="KW-0418">Kinase</keyword>
<dbReference type="GO" id="GO:0015969">
    <property type="term" value="P:guanosine tetraphosphate metabolic process"/>
    <property type="evidence" value="ECO:0007669"/>
    <property type="project" value="InterPro"/>
</dbReference>
<dbReference type="SMART" id="SM00471">
    <property type="entry name" value="HDc"/>
    <property type="match status" value="1"/>
</dbReference>
<evidence type="ECO:0000259" key="7">
    <source>
        <dbReference type="PROSITE" id="PS51671"/>
    </source>
</evidence>
<dbReference type="Pfam" id="PF13291">
    <property type="entry name" value="ACT_4"/>
    <property type="match status" value="1"/>
</dbReference>
<dbReference type="InterPro" id="IPR033655">
    <property type="entry name" value="TGS_RelA/SpoT"/>
</dbReference>
<dbReference type="FunFam" id="3.10.20.30:FF:000002">
    <property type="entry name" value="GTP pyrophosphokinase (RelA/SpoT)"/>
    <property type="match status" value="1"/>
</dbReference>
<evidence type="ECO:0000256" key="2">
    <source>
        <dbReference type="ARBA" id="ARBA00014315"/>
    </source>
</evidence>
<dbReference type="CDD" id="cd04876">
    <property type="entry name" value="ACT_RelA-SpoT"/>
    <property type="match status" value="1"/>
</dbReference>
<dbReference type="InterPro" id="IPR043519">
    <property type="entry name" value="NT_sf"/>
</dbReference>
<dbReference type="PROSITE" id="PS51671">
    <property type="entry name" value="ACT"/>
    <property type="match status" value="1"/>
</dbReference>
<dbReference type="SMART" id="SM00954">
    <property type="entry name" value="RelA_SpoT"/>
    <property type="match status" value="1"/>
</dbReference>
<dbReference type="PROSITE" id="PS51831">
    <property type="entry name" value="HD"/>
    <property type="match status" value="1"/>
</dbReference>
<reference evidence="10 11" key="1">
    <citation type="submission" date="2014-03" db="EMBL/GenBank/DDBJ databases">
        <title>The draft genome sequence of Marivita geojedonensis KCTC 23882.</title>
        <authorList>
            <person name="Lai Q."/>
            <person name="Shao Z."/>
        </authorList>
    </citation>
    <scope>NUCLEOTIDE SEQUENCE [LARGE SCALE GENOMIC DNA]</scope>
    <source>
        <strain evidence="10 11">DPG-138</strain>
    </source>
</reference>
<dbReference type="OrthoDB" id="9805041at2"/>
<dbReference type="FunFam" id="1.10.3210.10:FF:000001">
    <property type="entry name" value="GTP pyrophosphokinase RelA"/>
    <property type="match status" value="1"/>
</dbReference>
<dbReference type="InterPro" id="IPR004811">
    <property type="entry name" value="RelA/Spo_fam"/>
</dbReference>
<name>A0A1X4NQL7_9RHOB</name>
<keyword evidence="10" id="KW-0808">Transferase</keyword>
<dbReference type="Gene3D" id="3.10.20.30">
    <property type="match status" value="1"/>
</dbReference>
<dbReference type="PROSITE" id="PS51880">
    <property type="entry name" value="TGS"/>
    <property type="match status" value="1"/>
</dbReference>
<dbReference type="SUPFAM" id="SSF55021">
    <property type="entry name" value="ACT-like"/>
    <property type="match status" value="1"/>
</dbReference>
<proteinExistence type="inferred from homology"/>
<dbReference type="STRING" id="1123756.MGEO_01020"/>
<dbReference type="Pfam" id="PF02824">
    <property type="entry name" value="TGS"/>
    <property type="match status" value="1"/>
</dbReference>
<dbReference type="Pfam" id="PF04607">
    <property type="entry name" value="RelA_SpoT"/>
    <property type="match status" value="1"/>
</dbReference>
<evidence type="ECO:0000313" key="10">
    <source>
        <dbReference type="EMBL" id="OSQ53176.1"/>
    </source>
</evidence>
<dbReference type="Gene3D" id="3.30.70.260">
    <property type="match status" value="1"/>
</dbReference>
<dbReference type="Pfam" id="PF13328">
    <property type="entry name" value="HD_4"/>
    <property type="match status" value="1"/>
</dbReference>
<feature type="domain" description="TGS" evidence="9">
    <location>
        <begin position="382"/>
        <end position="447"/>
    </location>
</feature>
<dbReference type="GO" id="GO:0016301">
    <property type="term" value="F:kinase activity"/>
    <property type="evidence" value="ECO:0007669"/>
    <property type="project" value="UniProtKB-KW"/>
</dbReference>
<dbReference type="AlphaFoldDB" id="A0A1X4NQL7"/>
<dbReference type="SUPFAM" id="SSF81271">
    <property type="entry name" value="TGS-like"/>
    <property type="match status" value="1"/>
</dbReference>
<evidence type="ECO:0000256" key="4">
    <source>
        <dbReference type="ARBA" id="ARBA00032407"/>
    </source>
</evidence>
<organism evidence="10 11">
    <name type="scientific">Marivita geojedonensis</name>
    <dbReference type="NCBI Taxonomy" id="1123756"/>
    <lineage>
        <taxon>Bacteria</taxon>
        <taxon>Pseudomonadati</taxon>
        <taxon>Pseudomonadota</taxon>
        <taxon>Alphaproteobacteria</taxon>
        <taxon>Rhodobacterales</taxon>
        <taxon>Roseobacteraceae</taxon>
        <taxon>Marivita</taxon>
    </lineage>
</organism>
<dbReference type="GO" id="GO:0042594">
    <property type="term" value="P:response to starvation"/>
    <property type="evidence" value="ECO:0007669"/>
    <property type="project" value="TreeGrafter"/>
</dbReference>
<dbReference type="GO" id="GO:0005886">
    <property type="term" value="C:plasma membrane"/>
    <property type="evidence" value="ECO:0007669"/>
    <property type="project" value="TreeGrafter"/>
</dbReference>
<evidence type="ECO:0000259" key="8">
    <source>
        <dbReference type="PROSITE" id="PS51831"/>
    </source>
</evidence>
<sequence>MIAADDLVALVRNYNPKTNEKLIRAAYDYGRAMHEGQFRHSGEPYFSHPVAVAAILTEQQLDDATIITALLHDTIEDTKSTYSEVAKRFGSEVAMLVDGVTKLTNLQLSSSETKQAENFRKLFMAMSKDLRVILVKLADRLHNMRTIKAMKPEKQVQKARETMDIYAPLAGRMGMQWMREELEDLAFRVLNPEGRASIIRRFITLQKETGDVIHRITGDMRHELEKAGIDAEVFGRAKKPYSIWRKMQEKEIGFSRLSDIYGFRIITRSKADCYATLGVIHQRWRAIPGRFKDYISEPKSNGYRSIHTTVSGRDGKRVEVQIRTRQMHDVAETGVAAHWSYRDGVRSENPFAVDPAKWVASLTEQFDGEDDHDEFLEAVKLEMYPDKVFCFTPKGDVVKLPRGATPLDFAYAIHTRIGSGCVGAKVDGIRVPLWTRLKNGQSVDIVTAEGQSPQATWLDIATTGKAKSAIRRALREAGRERFAQLGRELARAAFENVGKKASDKVLEMAARNLRIPDAQELLARLGSAEMSAREAVAAVYPDLAPEPTEFVEIKSAVIGLEHGQAFDRAPCCQPLPGERIVGIVQRGKGVVVHSIDCGALEGFEDQPTRWLDLHWADGNHPPVYSVSLEMTIGNDAGVLGRICTLIGEQKANISDLNFVDRKPDFYKLLLDIDLSDANHLHAVMSALEAESDVASVVRRRDPALSMQAAAAE</sequence>
<gene>
    <name evidence="10" type="ORF">MGEO_01020</name>
</gene>
<keyword evidence="11" id="KW-1185">Reference proteome</keyword>
<dbReference type="InterPro" id="IPR012675">
    <property type="entry name" value="Beta-grasp_dom_sf"/>
</dbReference>
<dbReference type="GO" id="GO:0008728">
    <property type="term" value="F:GTP diphosphokinase activity"/>
    <property type="evidence" value="ECO:0007669"/>
    <property type="project" value="UniProtKB-EC"/>
</dbReference>
<evidence type="ECO:0000256" key="5">
    <source>
        <dbReference type="ARBA" id="ARBA00048244"/>
    </source>
</evidence>
<evidence type="ECO:0000256" key="6">
    <source>
        <dbReference type="RuleBase" id="RU003847"/>
    </source>
</evidence>
<dbReference type="EC" id="2.7.6.5" evidence="1"/>
<dbReference type="NCBIfam" id="TIGR00691">
    <property type="entry name" value="spoT_relA"/>
    <property type="match status" value="1"/>
</dbReference>
<dbReference type="InterPro" id="IPR012676">
    <property type="entry name" value="TGS-like"/>
</dbReference>
<dbReference type="GO" id="GO:0015949">
    <property type="term" value="P:nucleobase-containing small molecule interconversion"/>
    <property type="evidence" value="ECO:0007669"/>
    <property type="project" value="UniProtKB-ARBA"/>
</dbReference>
<dbReference type="FunFam" id="3.30.460.10:FF:000001">
    <property type="entry name" value="GTP pyrophosphokinase RelA"/>
    <property type="match status" value="1"/>
</dbReference>
<dbReference type="PANTHER" id="PTHR21262">
    <property type="entry name" value="GUANOSINE-3',5'-BIS DIPHOSPHATE 3'-PYROPHOSPHOHYDROLASE"/>
    <property type="match status" value="1"/>
</dbReference>
<dbReference type="InterPro" id="IPR003607">
    <property type="entry name" value="HD/PDEase_dom"/>
</dbReference>
<dbReference type="CDD" id="cd05399">
    <property type="entry name" value="NT_Rel-Spo_like"/>
    <property type="match status" value="1"/>
</dbReference>
<dbReference type="CDD" id="cd00077">
    <property type="entry name" value="HDc"/>
    <property type="match status" value="1"/>
</dbReference>
<comment type="caution">
    <text evidence="10">The sequence shown here is derived from an EMBL/GenBank/DDBJ whole genome shotgun (WGS) entry which is preliminary data.</text>
</comment>
<evidence type="ECO:0000259" key="9">
    <source>
        <dbReference type="PROSITE" id="PS51880"/>
    </source>
</evidence>